<gene>
    <name evidence="3" type="ORF">ACFSJT_14005</name>
</gene>
<dbReference type="EC" id="2.6.1.-" evidence="3"/>
<dbReference type="CDD" id="cd00616">
    <property type="entry name" value="AHBA_syn"/>
    <property type="match status" value="1"/>
</dbReference>
<evidence type="ECO:0000256" key="2">
    <source>
        <dbReference type="RuleBase" id="RU004508"/>
    </source>
</evidence>
<comment type="caution">
    <text evidence="3">The sequence shown here is derived from an EMBL/GenBank/DDBJ whole genome shotgun (WGS) entry which is preliminary data.</text>
</comment>
<dbReference type="Pfam" id="PF01041">
    <property type="entry name" value="DegT_DnrJ_EryC1"/>
    <property type="match status" value="1"/>
</dbReference>
<dbReference type="InterPro" id="IPR015424">
    <property type="entry name" value="PyrdxlP-dep_Trfase"/>
</dbReference>
<dbReference type="InterPro" id="IPR000653">
    <property type="entry name" value="DegT/StrS_aminotransferase"/>
</dbReference>
<evidence type="ECO:0000313" key="4">
    <source>
        <dbReference type="Proteomes" id="UP001597344"/>
    </source>
</evidence>
<dbReference type="InterPro" id="IPR015422">
    <property type="entry name" value="PyrdxlP-dep_Trfase_small"/>
</dbReference>
<sequence>MKNSTLNSSNRTITKMLPHEIWPPDALDIELQELSKQRNEDIGIKGKTGPIKEFEENFLAFLENQSKYSISFNSGTSGLLAAYFAIGIKEGDVVLGPGLTYHAALSPVFSLQGSVRLIDIDINSRCIDFKEIEKNICESTKAITVVHQWGYPCNMDEIIKIAQKYNLKIIEDCSHAHGSKYKGKLCGTFGNVAVFSLQTNKAIFAGEGGILVTNDKDIYYRATLLGHYRDRCKSEILEKELNDYWATGFGLKLRMSPFNAIVAKYSLQNFPKIKEGRHKCLNYFNERLKEVNYLQNIDISNNVDMGAWYGFKPLYKEGILQGISRDELVQILQKEGMEVSAPSGKCLANQPLYSEFPDRMFPLQKTKVVNNIESLPVCKYVEDNALSLPTFYDWENDKIIIDQYIEVFKEIEYQHGKKQHTGTR</sequence>
<evidence type="ECO:0000256" key="1">
    <source>
        <dbReference type="ARBA" id="ARBA00037999"/>
    </source>
</evidence>
<dbReference type="GO" id="GO:0008483">
    <property type="term" value="F:transaminase activity"/>
    <property type="evidence" value="ECO:0007669"/>
    <property type="project" value="UniProtKB-KW"/>
</dbReference>
<keyword evidence="3" id="KW-0032">Aminotransferase</keyword>
<dbReference type="PANTHER" id="PTHR30244">
    <property type="entry name" value="TRANSAMINASE"/>
    <property type="match status" value="1"/>
</dbReference>
<keyword evidence="3" id="KW-0808">Transferase</keyword>
<dbReference type="InterPro" id="IPR015421">
    <property type="entry name" value="PyrdxlP-dep_Trfase_major"/>
</dbReference>
<dbReference type="Proteomes" id="UP001597344">
    <property type="component" value="Unassembled WGS sequence"/>
</dbReference>
<accession>A0ABW5AY08</accession>
<dbReference type="Gene3D" id="3.40.640.10">
    <property type="entry name" value="Type I PLP-dependent aspartate aminotransferase-like (Major domain)"/>
    <property type="match status" value="1"/>
</dbReference>
<dbReference type="PIRSF" id="PIRSF000390">
    <property type="entry name" value="PLP_StrS"/>
    <property type="match status" value="1"/>
</dbReference>
<keyword evidence="4" id="KW-1185">Reference proteome</keyword>
<dbReference type="EMBL" id="JBHUHY010000015">
    <property type="protein sequence ID" value="MFD2187913.1"/>
    <property type="molecule type" value="Genomic_DNA"/>
</dbReference>
<dbReference type="RefSeq" id="WP_378320916.1">
    <property type="nucleotide sequence ID" value="NZ_JBHUHY010000015.1"/>
</dbReference>
<keyword evidence="2" id="KW-0663">Pyridoxal phosphate</keyword>
<comment type="similarity">
    <text evidence="1 2">Belongs to the DegT/DnrJ/EryC1 family.</text>
</comment>
<name>A0ABW5AY08_9FLAO</name>
<proteinExistence type="inferred from homology"/>
<reference evidence="4" key="1">
    <citation type="journal article" date="2019" name="Int. J. Syst. Evol. Microbiol.">
        <title>The Global Catalogue of Microorganisms (GCM) 10K type strain sequencing project: providing services to taxonomists for standard genome sequencing and annotation.</title>
        <authorList>
            <consortium name="The Broad Institute Genomics Platform"/>
            <consortium name="The Broad Institute Genome Sequencing Center for Infectious Disease"/>
            <person name="Wu L."/>
            <person name="Ma J."/>
        </authorList>
    </citation>
    <scope>NUCLEOTIDE SEQUENCE [LARGE SCALE GENOMIC DNA]</scope>
    <source>
        <strain evidence="4">DT92</strain>
    </source>
</reference>
<dbReference type="PANTHER" id="PTHR30244:SF34">
    <property type="entry name" value="DTDP-4-AMINO-4,6-DIDEOXYGALACTOSE TRANSAMINASE"/>
    <property type="match status" value="1"/>
</dbReference>
<organism evidence="3 4">
    <name type="scientific">Aquimarina celericrescens</name>
    <dbReference type="NCBI Taxonomy" id="1964542"/>
    <lineage>
        <taxon>Bacteria</taxon>
        <taxon>Pseudomonadati</taxon>
        <taxon>Bacteroidota</taxon>
        <taxon>Flavobacteriia</taxon>
        <taxon>Flavobacteriales</taxon>
        <taxon>Flavobacteriaceae</taxon>
        <taxon>Aquimarina</taxon>
    </lineage>
</organism>
<protein>
    <submittedName>
        <fullName evidence="3">DegT/DnrJ/EryC1/StrS family aminotransferase</fullName>
        <ecNumber evidence="3">2.6.1.-</ecNumber>
    </submittedName>
</protein>
<dbReference type="SUPFAM" id="SSF53383">
    <property type="entry name" value="PLP-dependent transferases"/>
    <property type="match status" value="1"/>
</dbReference>
<evidence type="ECO:0000313" key="3">
    <source>
        <dbReference type="EMBL" id="MFD2187913.1"/>
    </source>
</evidence>
<dbReference type="Gene3D" id="3.90.1150.10">
    <property type="entry name" value="Aspartate Aminotransferase, domain 1"/>
    <property type="match status" value="1"/>
</dbReference>